<dbReference type="AlphaFoldDB" id="A0AAD6TBJ3"/>
<name>A0AAD6TBJ3_9AGAR</name>
<evidence type="ECO:0000313" key="2">
    <source>
        <dbReference type="Proteomes" id="UP001218188"/>
    </source>
</evidence>
<proteinExistence type="predicted"/>
<accession>A0AAD6TBJ3</accession>
<reference evidence="1" key="1">
    <citation type="submission" date="2023-03" db="EMBL/GenBank/DDBJ databases">
        <title>Massive genome expansion in bonnet fungi (Mycena s.s.) driven by repeated elements and novel gene families across ecological guilds.</title>
        <authorList>
            <consortium name="Lawrence Berkeley National Laboratory"/>
            <person name="Harder C.B."/>
            <person name="Miyauchi S."/>
            <person name="Viragh M."/>
            <person name="Kuo A."/>
            <person name="Thoen E."/>
            <person name="Andreopoulos B."/>
            <person name="Lu D."/>
            <person name="Skrede I."/>
            <person name="Drula E."/>
            <person name="Henrissat B."/>
            <person name="Morin E."/>
            <person name="Kohler A."/>
            <person name="Barry K."/>
            <person name="LaButti K."/>
            <person name="Morin E."/>
            <person name="Salamov A."/>
            <person name="Lipzen A."/>
            <person name="Mereny Z."/>
            <person name="Hegedus B."/>
            <person name="Baldrian P."/>
            <person name="Stursova M."/>
            <person name="Weitz H."/>
            <person name="Taylor A."/>
            <person name="Grigoriev I.V."/>
            <person name="Nagy L.G."/>
            <person name="Martin F."/>
            <person name="Kauserud H."/>
        </authorList>
    </citation>
    <scope>NUCLEOTIDE SEQUENCE</scope>
    <source>
        <strain evidence="1">CBHHK200</strain>
    </source>
</reference>
<dbReference type="Proteomes" id="UP001218188">
    <property type="component" value="Unassembled WGS sequence"/>
</dbReference>
<protein>
    <submittedName>
        <fullName evidence="1">Uncharacterized protein</fullName>
    </submittedName>
</protein>
<dbReference type="EMBL" id="JARJCM010000010">
    <property type="protein sequence ID" value="KAJ7043139.1"/>
    <property type="molecule type" value="Genomic_DNA"/>
</dbReference>
<gene>
    <name evidence="1" type="ORF">C8F04DRAFT_1029126</name>
</gene>
<comment type="caution">
    <text evidence="1">The sequence shown here is derived from an EMBL/GenBank/DDBJ whole genome shotgun (WGS) entry which is preliminary data.</text>
</comment>
<sequence length="262" mass="28857">MMLSAKSGNDWTRNELSALNIVVEPLEPPAFFGDELLPEPTVDLILLDNLARPDGPMSKEHRLFFRYLEDASHFLESSVSDFTAFLLRLLNFDEPESVVHQRLEIGFVMCGQVVNAKPDAVIMDEKEDYILLVQEDKMSLEEVEPQLIAGAIAAFYENNRRRTANGQSTIASKVFAGIAMSGTGPTLYKIPVSQGLLDRIGTAQFPSGAEDLGSNGTVVSKLVPPVPNLDRYSSDGMVPLANRGIVFQCLAAFKQFVDETKM</sequence>
<evidence type="ECO:0000313" key="1">
    <source>
        <dbReference type="EMBL" id="KAJ7043139.1"/>
    </source>
</evidence>
<keyword evidence="2" id="KW-1185">Reference proteome</keyword>
<organism evidence="1 2">
    <name type="scientific">Mycena alexandri</name>
    <dbReference type="NCBI Taxonomy" id="1745969"/>
    <lineage>
        <taxon>Eukaryota</taxon>
        <taxon>Fungi</taxon>
        <taxon>Dikarya</taxon>
        <taxon>Basidiomycota</taxon>
        <taxon>Agaricomycotina</taxon>
        <taxon>Agaricomycetes</taxon>
        <taxon>Agaricomycetidae</taxon>
        <taxon>Agaricales</taxon>
        <taxon>Marasmiineae</taxon>
        <taxon>Mycenaceae</taxon>
        <taxon>Mycena</taxon>
    </lineage>
</organism>